<organism evidence="1">
    <name type="scientific">marine sediment metagenome</name>
    <dbReference type="NCBI Taxonomy" id="412755"/>
    <lineage>
        <taxon>unclassified sequences</taxon>
        <taxon>metagenomes</taxon>
        <taxon>ecological metagenomes</taxon>
    </lineage>
</organism>
<proteinExistence type="predicted"/>
<feature type="non-terminal residue" evidence="1">
    <location>
        <position position="67"/>
    </location>
</feature>
<accession>A0A0F8YB65</accession>
<reference evidence="1" key="1">
    <citation type="journal article" date="2015" name="Nature">
        <title>Complex archaea that bridge the gap between prokaryotes and eukaryotes.</title>
        <authorList>
            <person name="Spang A."/>
            <person name="Saw J.H."/>
            <person name="Jorgensen S.L."/>
            <person name="Zaremba-Niedzwiedzka K."/>
            <person name="Martijn J."/>
            <person name="Lind A.E."/>
            <person name="van Eijk R."/>
            <person name="Schleper C."/>
            <person name="Guy L."/>
            <person name="Ettema T.J."/>
        </authorList>
    </citation>
    <scope>NUCLEOTIDE SEQUENCE</scope>
</reference>
<name>A0A0F8YB65_9ZZZZ</name>
<dbReference type="EMBL" id="LAZR01067550">
    <property type="protein sequence ID" value="KKK51354.1"/>
    <property type="molecule type" value="Genomic_DNA"/>
</dbReference>
<evidence type="ECO:0000313" key="1">
    <source>
        <dbReference type="EMBL" id="KKK51354.1"/>
    </source>
</evidence>
<gene>
    <name evidence="1" type="ORF">LCGC14_3115800</name>
</gene>
<dbReference type="AlphaFoldDB" id="A0A0F8YB65"/>
<sequence>MSTKTKYKIINGTYYSAGTPCKVIQILERSRRERENYRLVIFYGNGKTGQAWGDIVECFVGRSTGRT</sequence>
<protein>
    <submittedName>
        <fullName evidence="1">Uncharacterized protein</fullName>
    </submittedName>
</protein>
<comment type="caution">
    <text evidence="1">The sequence shown here is derived from an EMBL/GenBank/DDBJ whole genome shotgun (WGS) entry which is preliminary data.</text>
</comment>